<dbReference type="PANTHER" id="PTHR46118:SF4">
    <property type="entry name" value="PROTEIN ABHD11"/>
    <property type="match status" value="1"/>
</dbReference>
<dbReference type="InterPro" id="IPR000073">
    <property type="entry name" value="AB_hydrolase_1"/>
</dbReference>
<sequence>MLLRRAALESVVAQKQLQFIPSLFGRNFRTSQHCCLQGATAEVGEGHKPVALDYEFYEAPRSGGSHSANTDAVVLCHGLFGSKQNWRSLGKAISQKTGVKVYALDLRNHGTSPHVDSMSYLGMATDLGKFFKDHSIRNATLIGHSMGGKAVQSFALSPTLPQDALSHLVSVDMSPARGPLSNEFAQYIEGMIEIEEAKCTSRHQADEILQRYEQELGIRQFLLTNLVRAPGANYWTFRIPVKLIKRHLDEIGDFPYDSEAIHGTRPVRTWSGRALFVKGAKSKYINRKNRPLCDAFFRNARHVELDTGHWVQAEDPKSFIKELVNFIETSPS</sequence>
<comment type="similarity">
    <text evidence="1">Belongs to the AB hydrolase superfamily.</text>
</comment>
<feature type="domain" description="AB hydrolase-1" evidence="3">
    <location>
        <begin position="72"/>
        <end position="316"/>
    </location>
</feature>
<dbReference type="OrthoDB" id="8119704at2759"/>
<accession>A0A316YHM8</accession>
<dbReference type="GeneID" id="37041256"/>
<dbReference type="Proteomes" id="UP000245768">
    <property type="component" value="Unassembled WGS sequence"/>
</dbReference>
<dbReference type="GO" id="GO:0052689">
    <property type="term" value="F:carboxylic ester hydrolase activity"/>
    <property type="evidence" value="ECO:0007669"/>
    <property type="project" value="TreeGrafter"/>
</dbReference>
<dbReference type="GO" id="GO:0005739">
    <property type="term" value="C:mitochondrion"/>
    <property type="evidence" value="ECO:0007669"/>
    <property type="project" value="TreeGrafter"/>
</dbReference>
<name>A0A316YHM8_9BASI</name>
<organism evidence="4 5">
    <name type="scientific">Acaromyces ingoldii</name>
    <dbReference type="NCBI Taxonomy" id="215250"/>
    <lineage>
        <taxon>Eukaryota</taxon>
        <taxon>Fungi</taxon>
        <taxon>Dikarya</taxon>
        <taxon>Basidiomycota</taxon>
        <taxon>Ustilaginomycotina</taxon>
        <taxon>Exobasidiomycetes</taxon>
        <taxon>Exobasidiales</taxon>
        <taxon>Cryptobasidiaceae</taxon>
        <taxon>Acaromyces</taxon>
    </lineage>
</organism>
<evidence type="ECO:0000256" key="1">
    <source>
        <dbReference type="ARBA" id="ARBA00008645"/>
    </source>
</evidence>
<protein>
    <submittedName>
        <fullName evidence="4">Alpha/beta-hydrolase</fullName>
    </submittedName>
</protein>
<dbReference type="InParanoid" id="A0A316YHM8"/>
<keyword evidence="2 4" id="KW-0378">Hydrolase</keyword>
<evidence type="ECO:0000313" key="4">
    <source>
        <dbReference type="EMBL" id="PWN88661.1"/>
    </source>
</evidence>
<dbReference type="RefSeq" id="XP_025375859.1">
    <property type="nucleotide sequence ID" value="XM_025519340.1"/>
</dbReference>
<dbReference type="PANTHER" id="PTHR46118">
    <property type="entry name" value="PROTEIN ABHD11"/>
    <property type="match status" value="1"/>
</dbReference>
<keyword evidence="5" id="KW-1185">Reference proteome</keyword>
<gene>
    <name evidence="4" type="ORF">FA10DRAFT_244308</name>
</gene>
<proteinExistence type="inferred from homology"/>
<reference evidence="4 5" key="1">
    <citation type="journal article" date="2018" name="Mol. Biol. Evol.">
        <title>Broad Genomic Sampling Reveals a Smut Pathogenic Ancestry of the Fungal Clade Ustilaginomycotina.</title>
        <authorList>
            <person name="Kijpornyongpan T."/>
            <person name="Mondo S.J."/>
            <person name="Barry K."/>
            <person name="Sandor L."/>
            <person name="Lee J."/>
            <person name="Lipzen A."/>
            <person name="Pangilinan J."/>
            <person name="LaButti K."/>
            <person name="Hainaut M."/>
            <person name="Henrissat B."/>
            <person name="Grigoriev I.V."/>
            <person name="Spatafora J.W."/>
            <person name="Aime M.C."/>
        </authorList>
    </citation>
    <scope>NUCLEOTIDE SEQUENCE [LARGE SCALE GENOMIC DNA]</scope>
    <source>
        <strain evidence="4 5">MCA 4198</strain>
    </source>
</reference>
<dbReference type="FunFam" id="3.40.50.1820:FF:000039">
    <property type="entry name" value="Esterase ybfF"/>
    <property type="match status" value="1"/>
</dbReference>
<dbReference type="SUPFAM" id="SSF53474">
    <property type="entry name" value="alpha/beta-Hydrolases"/>
    <property type="match status" value="1"/>
</dbReference>
<dbReference type="FunCoup" id="A0A316YHM8">
    <property type="interactions" value="245"/>
</dbReference>
<evidence type="ECO:0000256" key="2">
    <source>
        <dbReference type="ARBA" id="ARBA00022801"/>
    </source>
</evidence>
<dbReference type="EMBL" id="KZ819638">
    <property type="protein sequence ID" value="PWN88661.1"/>
    <property type="molecule type" value="Genomic_DNA"/>
</dbReference>
<dbReference type="Gene3D" id="3.40.50.1820">
    <property type="entry name" value="alpha/beta hydrolase"/>
    <property type="match status" value="1"/>
</dbReference>
<evidence type="ECO:0000313" key="5">
    <source>
        <dbReference type="Proteomes" id="UP000245768"/>
    </source>
</evidence>
<dbReference type="AlphaFoldDB" id="A0A316YHM8"/>
<dbReference type="Pfam" id="PF00561">
    <property type="entry name" value="Abhydrolase_1"/>
    <property type="match status" value="1"/>
</dbReference>
<dbReference type="STRING" id="215250.A0A316YHM8"/>
<evidence type="ECO:0000259" key="3">
    <source>
        <dbReference type="Pfam" id="PF00561"/>
    </source>
</evidence>
<dbReference type="InterPro" id="IPR029058">
    <property type="entry name" value="AB_hydrolase_fold"/>
</dbReference>